<evidence type="ECO:0000256" key="1">
    <source>
        <dbReference type="SAM" id="MobiDB-lite"/>
    </source>
</evidence>
<feature type="compositionally biased region" description="Basic residues" evidence="1">
    <location>
        <begin position="365"/>
        <end position="374"/>
    </location>
</feature>
<dbReference type="SUPFAM" id="SSF52833">
    <property type="entry name" value="Thioredoxin-like"/>
    <property type="match status" value="1"/>
</dbReference>
<feature type="region of interest" description="Disordered" evidence="1">
    <location>
        <begin position="255"/>
        <end position="305"/>
    </location>
</feature>
<dbReference type="PANTHER" id="PTHR23322:SF6">
    <property type="entry name" value="UBX DOMAIN-CONTAINING PROTEIN 7"/>
    <property type="match status" value="1"/>
</dbReference>
<dbReference type="GO" id="GO:0005634">
    <property type="term" value="C:nucleus"/>
    <property type="evidence" value="ECO:0007669"/>
    <property type="project" value="TreeGrafter"/>
</dbReference>
<dbReference type="PANTHER" id="PTHR23322">
    <property type="entry name" value="FAS-ASSOCIATED PROTEIN"/>
    <property type="match status" value="1"/>
</dbReference>
<dbReference type="InterPro" id="IPR050730">
    <property type="entry name" value="UBX_domain-protein"/>
</dbReference>
<dbReference type="Pfam" id="PF13899">
    <property type="entry name" value="Thioredoxin_7"/>
    <property type="match status" value="1"/>
</dbReference>
<dbReference type="GO" id="GO:0043130">
    <property type="term" value="F:ubiquitin binding"/>
    <property type="evidence" value="ECO:0007669"/>
    <property type="project" value="TreeGrafter"/>
</dbReference>
<proteinExistence type="predicted"/>
<dbReference type="GeneID" id="25336265"/>
<organism evidence="2 3">
    <name type="scientific">Eimeria maxima</name>
    <name type="common">Coccidian parasite</name>
    <dbReference type="NCBI Taxonomy" id="5804"/>
    <lineage>
        <taxon>Eukaryota</taxon>
        <taxon>Sar</taxon>
        <taxon>Alveolata</taxon>
        <taxon>Apicomplexa</taxon>
        <taxon>Conoidasida</taxon>
        <taxon>Coccidia</taxon>
        <taxon>Eucoccidiorida</taxon>
        <taxon>Eimeriorina</taxon>
        <taxon>Eimeriidae</taxon>
        <taxon>Eimeria</taxon>
    </lineage>
</organism>
<feature type="region of interest" description="Disordered" evidence="1">
    <location>
        <begin position="321"/>
        <end position="374"/>
    </location>
</feature>
<dbReference type="EMBL" id="HG720510">
    <property type="protein sequence ID" value="CDJ59526.1"/>
    <property type="molecule type" value="Genomic_DNA"/>
</dbReference>
<reference evidence="2" key="2">
    <citation type="submission" date="2013-10" db="EMBL/GenBank/DDBJ databases">
        <authorList>
            <person name="Aslett M."/>
        </authorList>
    </citation>
    <scope>NUCLEOTIDE SEQUENCE [LARGE SCALE GENOMIC DNA]</scope>
    <source>
        <strain evidence="2">Weybridge</strain>
    </source>
</reference>
<dbReference type="Gene3D" id="3.40.30.10">
    <property type="entry name" value="Glutaredoxin"/>
    <property type="match status" value="1"/>
</dbReference>
<protein>
    <submittedName>
        <fullName evidence="2">Uncharacterized protein</fullName>
    </submittedName>
</protein>
<feature type="compositionally biased region" description="Low complexity" evidence="1">
    <location>
        <begin position="283"/>
        <end position="305"/>
    </location>
</feature>
<keyword evidence="3" id="KW-1185">Reference proteome</keyword>
<dbReference type="AlphaFoldDB" id="U6M6A5"/>
<dbReference type="GO" id="GO:0043161">
    <property type="term" value="P:proteasome-mediated ubiquitin-dependent protein catabolic process"/>
    <property type="evidence" value="ECO:0007669"/>
    <property type="project" value="TreeGrafter"/>
</dbReference>
<evidence type="ECO:0000313" key="3">
    <source>
        <dbReference type="Proteomes" id="UP000030763"/>
    </source>
</evidence>
<name>U6M6A5_EIMMA</name>
<dbReference type="Proteomes" id="UP000030763">
    <property type="component" value="Unassembled WGS sequence"/>
</dbReference>
<dbReference type="OrthoDB" id="354312at2759"/>
<evidence type="ECO:0000313" key="2">
    <source>
        <dbReference type="EMBL" id="CDJ59526.1"/>
    </source>
</evidence>
<sequence>MDPSEAIPMLMDFAGLRDSFGADIDGLVDALLFLNVSVHNLQAGGDINAAASLYVDSVATNGGVSASSHTGDGLRAPDPEYSQTLLSPSFHSGQLAASSAGFTQRNVTALAVNSSVGTVAFRELFELPGGLSCQESFGRFFDWKWKFSGILDILGQCKFVMGAQAEAHLQRFCGGVWQAKELGRMQNKWLLVNIQQADAFESLRLNRDVWKAEVVQDLIKDFFIFWQRTDRCEEGQIFCDMYRVVFEFVERQQMAEKKRSPSPQPSEGSHSHSVPPGPTHLTSAKAAAVSPGAAPSELSVARAESPTATAAGAAVASTANEVDAGTGGHQLQSHKPNAGETEASAYKDVNSQLLDLRRLREERRQRQKKTQTQS</sequence>
<feature type="compositionally biased region" description="Basic and acidic residues" evidence="1">
    <location>
        <begin position="355"/>
        <end position="364"/>
    </location>
</feature>
<reference evidence="2" key="1">
    <citation type="submission" date="2013-10" db="EMBL/GenBank/DDBJ databases">
        <title>Genomic analysis of the causative agents of coccidiosis in chickens.</title>
        <authorList>
            <person name="Reid A.J."/>
            <person name="Blake D."/>
            <person name="Billington K."/>
            <person name="Browne H."/>
            <person name="Dunn M."/>
            <person name="Hung S."/>
            <person name="Kawahara F."/>
            <person name="Miranda-Saavedra D."/>
            <person name="Mourier T."/>
            <person name="Nagra H."/>
            <person name="Otto T.D."/>
            <person name="Rawlings N."/>
            <person name="Sanchez A."/>
            <person name="Sanders M."/>
            <person name="Subramaniam C."/>
            <person name="Tay Y."/>
            <person name="Dear P."/>
            <person name="Doerig C."/>
            <person name="Gruber A."/>
            <person name="Parkinson J."/>
            <person name="Shirley M."/>
            <person name="Wan K.L."/>
            <person name="Berriman M."/>
            <person name="Tomley F."/>
            <person name="Pain A."/>
        </authorList>
    </citation>
    <scope>NUCLEOTIDE SEQUENCE [LARGE SCALE GENOMIC DNA]</scope>
    <source>
        <strain evidence="2">Weybridge</strain>
    </source>
</reference>
<accession>U6M6A5</accession>
<dbReference type="RefSeq" id="XP_013336174.1">
    <property type="nucleotide sequence ID" value="XM_013480720.1"/>
</dbReference>
<dbReference type="InterPro" id="IPR036249">
    <property type="entry name" value="Thioredoxin-like_sf"/>
</dbReference>
<dbReference type="OMA" id="FIFWQRT"/>
<dbReference type="VEuPathDB" id="ToxoDB:EMWEY_00022790"/>
<dbReference type="CDD" id="cd02958">
    <property type="entry name" value="UAS"/>
    <property type="match status" value="1"/>
</dbReference>
<gene>
    <name evidence="2" type="ORF">EMWEY_00022790</name>
</gene>